<reference evidence="3" key="1">
    <citation type="submission" date="2016-10" db="EMBL/GenBank/DDBJ databases">
        <authorList>
            <person name="Varghese N."/>
            <person name="Submissions S."/>
        </authorList>
    </citation>
    <scope>NUCLEOTIDE SEQUENCE [LARGE SCALE GENOMIC DNA]</scope>
    <source>
        <strain evidence="3">ATCC 700689</strain>
    </source>
</reference>
<dbReference type="OrthoDB" id="9791101at2"/>
<proteinExistence type="predicted"/>
<evidence type="ECO:0000259" key="1">
    <source>
        <dbReference type="SMART" id="SM01321"/>
    </source>
</evidence>
<dbReference type="Proteomes" id="UP000182894">
    <property type="component" value="Unassembled WGS sequence"/>
</dbReference>
<dbReference type="PANTHER" id="PTHR36966">
    <property type="entry name" value="REP-ASSOCIATED TYROSINE TRANSPOSASE"/>
    <property type="match status" value="1"/>
</dbReference>
<gene>
    <name evidence="2" type="ORF">SAMN05216605_104264</name>
</gene>
<feature type="domain" description="Transposase IS200-like" evidence="1">
    <location>
        <begin position="17"/>
        <end position="131"/>
    </location>
</feature>
<dbReference type="SUPFAM" id="SSF143422">
    <property type="entry name" value="Transposase IS200-like"/>
    <property type="match status" value="1"/>
</dbReference>
<dbReference type="AlphaFoldDB" id="A0A1G7ZGA9"/>
<dbReference type="RefSeq" id="WP_074752415.1">
    <property type="nucleotide sequence ID" value="NZ_FNCO01000004.1"/>
</dbReference>
<dbReference type="STRING" id="89065.SAMN05216605_104264"/>
<dbReference type="GO" id="GO:0043565">
    <property type="term" value="F:sequence-specific DNA binding"/>
    <property type="evidence" value="ECO:0007669"/>
    <property type="project" value="TreeGrafter"/>
</dbReference>
<dbReference type="PANTHER" id="PTHR36966:SF1">
    <property type="entry name" value="REP-ASSOCIATED TYROSINE TRANSPOSASE"/>
    <property type="match status" value="1"/>
</dbReference>
<dbReference type="InterPro" id="IPR002686">
    <property type="entry name" value="Transposase_17"/>
</dbReference>
<evidence type="ECO:0000313" key="3">
    <source>
        <dbReference type="Proteomes" id="UP000182894"/>
    </source>
</evidence>
<name>A0A1G7ZGA9_9PSED</name>
<protein>
    <submittedName>
        <fullName evidence="2">REP element-mobilizing transposase RayT</fullName>
    </submittedName>
</protein>
<accession>A0A1G7ZGA9</accession>
<evidence type="ECO:0000313" key="2">
    <source>
        <dbReference type="EMBL" id="SDH07679.1"/>
    </source>
</evidence>
<dbReference type="NCBIfam" id="NF047646">
    <property type="entry name" value="REP_Tyr_transpos"/>
    <property type="match status" value="1"/>
</dbReference>
<dbReference type="GO" id="GO:0006313">
    <property type="term" value="P:DNA transposition"/>
    <property type="evidence" value="ECO:0007669"/>
    <property type="project" value="InterPro"/>
</dbReference>
<dbReference type="InterPro" id="IPR052715">
    <property type="entry name" value="RAYT_transposase"/>
</dbReference>
<organism evidence="2 3">
    <name type="scientific">Pseudomonas abietaniphila</name>
    <dbReference type="NCBI Taxonomy" id="89065"/>
    <lineage>
        <taxon>Bacteria</taxon>
        <taxon>Pseudomonadati</taxon>
        <taxon>Pseudomonadota</taxon>
        <taxon>Gammaproteobacteria</taxon>
        <taxon>Pseudomonadales</taxon>
        <taxon>Pseudomonadaceae</taxon>
        <taxon>Pseudomonas</taxon>
    </lineage>
</organism>
<dbReference type="SMART" id="SM01321">
    <property type="entry name" value="Y1_Tnp"/>
    <property type="match status" value="1"/>
</dbReference>
<dbReference type="Pfam" id="PF01797">
    <property type="entry name" value="Y1_Tnp"/>
    <property type="match status" value="1"/>
</dbReference>
<sequence>MSASKRACDLRLGRYSGDGQIYLLTSVVHGRQPLFSNWLAGRLVVDEFRRVQQEGIADSLAWVVMPDHFHWLVRLRQGNLGMLMRRVKSGSALAIMRSGHTPLRVWQKGYHDRAVRREEDLQAIARYIVANPLRAGLVKRVGDYPLWDAVWL</sequence>
<dbReference type="InterPro" id="IPR036515">
    <property type="entry name" value="Transposase_17_sf"/>
</dbReference>
<dbReference type="GO" id="GO:0004803">
    <property type="term" value="F:transposase activity"/>
    <property type="evidence" value="ECO:0007669"/>
    <property type="project" value="InterPro"/>
</dbReference>
<dbReference type="Gene3D" id="3.30.70.1290">
    <property type="entry name" value="Transposase IS200-like"/>
    <property type="match status" value="1"/>
</dbReference>
<dbReference type="EMBL" id="FNCO01000004">
    <property type="protein sequence ID" value="SDH07679.1"/>
    <property type="molecule type" value="Genomic_DNA"/>
</dbReference>
<keyword evidence="3" id="KW-1185">Reference proteome</keyword>